<dbReference type="Pfam" id="PF02365">
    <property type="entry name" value="NAM"/>
    <property type="match status" value="1"/>
</dbReference>
<evidence type="ECO:0000313" key="15">
    <source>
        <dbReference type="Proteomes" id="UP001386955"/>
    </source>
</evidence>
<feature type="compositionally biased region" description="Polar residues" evidence="11">
    <location>
        <begin position="445"/>
        <end position="463"/>
    </location>
</feature>
<feature type="domain" description="NAC" evidence="13">
    <location>
        <begin position="11"/>
        <end position="158"/>
    </location>
</feature>
<comment type="caution">
    <text evidence="14">The sequence shown here is derived from an EMBL/GenBank/DDBJ whole genome shotgun (WGS) entry which is preliminary data.</text>
</comment>
<evidence type="ECO:0000313" key="14">
    <source>
        <dbReference type="EMBL" id="KAK7389722.1"/>
    </source>
</evidence>
<keyword evidence="4 12" id="KW-1133">Transmembrane helix</keyword>
<dbReference type="PANTHER" id="PTHR31744:SF216">
    <property type="entry name" value="NAC TRANSCRIPTION FACTOR"/>
    <property type="match status" value="1"/>
</dbReference>
<dbReference type="GO" id="GO:0006355">
    <property type="term" value="P:regulation of DNA-templated transcription"/>
    <property type="evidence" value="ECO:0007669"/>
    <property type="project" value="InterPro"/>
</dbReference>
<evidence type="ECO:0000256" key="9">
    <source>
        <dbReference type="ARBA" id="ARBA00023163"/>
    </source>
</evidence>
<evidence type="ECO:0000256" key="12">
    <source>
        <dbReference type="SAM" id="Phobius"/>
    </source>
</evidence>
<dbReference type="PANTHER" id="PTHR31744">
    <property type="entry name" value="PROTEIN CUP-SHAPED COTYLEDON 2-RELATED"/>
    <property type="match status" value="1"/>
</dbReference>
<dbReference type="InterPro" id="IPR003441">
    <property type="entry name" value="NAC-dom"/>
</dbReference>
<dbReference type="InterPro" id="IPR036093">
    <property type="entry name" value="NAC_dom_sf"/>
</dbReference>
<evidence type="ECO:0000256" key="3">
    <source>
        <dbReference type="ARBA" id="ARBA00022692"/>
    </source>
</evidence>
<comment type="subcellular location">
    <subcellularLocation>
        <location evidence="2">Membrane</location>
        <topology evidence="2">Single-pass membrane protein</topology>
    </subcellularLocation>
    <subcellularLocation>
        <location evidence="1">Nucleus</location>
    </subcellularLocation>
</comment>
<dbReference type="SUPFAM" id="SSF101941">
    <property type="entry name" value="NAC domain"/>
    <property type="match status" value="1"/>
</dbReference>
<dbReference type="Gene3D" id="2.170.150.80">
    <property type="entry name" value="NAC domain"/>
    <property type="match status" value="1"/>
</dbReference>
<name>A0AAN9S6B0_PSOTE</name>
<evidence type="ECO:0000256" key="5">
    <source>
        <dbReference type="ARBA" id="ARBA00023015"/>
    </source>
</evidence>
<organism evidence="14 15">
    <name type="scientific">Psophocarpus tetragonolobus</name>
    <name type="common">Winged bean</name>
    <name type="synonym">Dolichos tetragonolobus</name>
    <dbReference type="NCBI Taxonomy" id="3891"/>
    <lineage>
        <taxon>Eukaryota</taxon>
        <taxon>Viridiplantae</taxon>
        <taxon>Streptophyta</taxon>
        <taxon>Embryophyta</taxon>
        <taxon>Tracheophyta</taxon>
        <taxon>Spermatophyta</taxon>
        <taxon>Magnoliopsida</taxon>
        <taxon>eudicotyledons</taxon>
        <taxon>Gunneridae</taxon>
        <taxon>Pentapetalae</taxon>
        <taxon>rosids</taxon>
        <taxon>fabids</taxon>
        <taxon>Fabales</taxon>
        <taxon>Fabaceae</taxon>
        <taxon>Papilionoideae</taxon>
        <taxon>50 kb inversion clade</taxon>
        <taxon>NPAAA clade</taxon>
        <taxon>indigoferoid/millettioid clade</taxon>
        <taxon>Phaseoleae</taxon>
        <taxon>Psophocarpus</taxon>
    </lineage>
</organism>
<dbReference type="Proteomes" id="UP001386955">
    <property type="component" value="Unassembled WGS sequence"/>
</dbReference>
<dbReference type="GO" id="GO:0000976">
    <property type="term" value="F:transcription cis-regulatory region binding"/>
    <property type="evidence" value="ECO:0007669"/>
    <property type="project" value="UniProtKB-ARBA"/>
</dbReference>
<dbReference type="PROSITE" id="PS51005">
    <property type="entry name" value="NAC"/>
    <property type="match status" value="1"/>
</dbReference>
<keyword evidence="7 12" id="KW-0472">Membrane</keyword>
<protein>
    <recommendedName>
        <fullName evidence="13">NAC domain-containing protein</fullName>
    </recommendedName>
</protein>
<evidence type="ECO:0000256" key="6">
    <source>
        <dbReference type="ARBA" id="ARBA00023125"/>
    </source>
</evidence>
<evidence type="ECO:0000256" key="4">
    <source>
        <dbReference type="ARBA" id="ARBA00022989"/>
    </source>
</evidence>
<keyword evidence="9" id="KW-0804">Transcription</keyword>
<evidence type="ECO:0000256" key="8">
    <source>
        <dbReference type="ARBA" id="ARBA00023159"/>
    </source>
</evidence>
<gene>
    <name evidence="14" type="ORF">VNO78_25000</name>
</gene>
<keyword evidence="5" id="KW-0805">Transcription regulation</keyword>
<keyword evidence="15" id="KW-1185">Reference proteome</keyword>
<dbReference type="AlphaFoldDB" id="A0AAN9S6B0"/>
<evidence type="ECO:0000256" key="10">
    <source>
        <dbReference type="ARBA" id="ARBA00023242"/>
    </source>
</evidence>
<evidence type="ECO:0000256" key="2">
    <source>
        <dbReference type="ARBA" id="ARBA00004167"/>
    </source>
</evidence>
<keyword evidence="6" id="KW-0238">DNA-binding</keyword>
<feature type="region of interest" description="Disordered" evidence="11">
    <location>
        <begin position="436"/>
        <end position="463"/>
    </location>
</feature>
<keyword evidence="3 12" id="KW-0812">Transmembrane</keyword>
<evidence type="ECO:0000256" key="11">
    <source>
        <dbReference type="SAM" id="MobiDB-lite"/>
    </source>
</evidence>
<keyword evidence="8" id="KW-0010">Activator</keyword>
<dbReference type="GO" id="GO:0016020">
    <property type="term" value="C:membrane"/>
    <property type="evidence" value="ECO:0007669"/>
    <property type="project" value="UniProtKB-SubCell"/>
</dbReference>
<reference evidence="14 15" key="1">
    <citation type="submission" date="2024-01" db="EMBL/GenBank/DDBJ databases">
        <title>The genomes of 5 underutilized Papilionoideae crops provide insights into root nodulation and disease resistanc.</title>
        <authorList>
            <person name="Jiang F."/>
        </authorList>
    </citation>
    <scope>NUCLEOTIDE SEQUENCE [LARGE SCALE GENOMIC DNA]</scope>
    <source>
        <strain evidence="14">DUOXIRENSHENG_FW03</strain>
        <tissue evidence="14">Leaves</tissue>
    </source>
</reference>
<dbReference type="GO" id="GO:0005634">
    <property type="term" value="C:nucleus"/>
    <property type="evidence" value="ECO:0007669"/>
    <property type="project" value="UniProtKB-SubCell"/>
</dbReference>
<proteinExistence type="predicted"/>
<evidence type="ECO:0000256" key="1">
    <source>
        <dbReference type="ARBA" id="ARBA00004123"/>
    </source>
</evidence>
<sequence>MESILPILDHMPIGFRFRPTDEELVNYYLKHKLLDDDFPVYIIPEIDLCKVEPWDVPARSVIKSHDPEWFFFSPVDYKYLKSKRFNRTTKRGFWKATGNDRNIRTTGTNNVIGTKKTLVFHEGRVPRGAKTNWVIHEYHAISPHESQRTFVLCRLMKKAEKKNEGGIEAPTFDEGEPSMVSDYVKRARAEGIPSVEIFPGTDMDEIFQAVDQAEKLFPPAQQSQIGIELDEFFPKSPSLNACFRNENINMQTPFEVTDEEDELVNSFWVDDEEFVINEERRHCFVNSSTQPKSLRRVYNANSDIDAEVVSNLHDSISSGEYPASKMVKSSYDSFPVGTSCLASSHEANKEKKESIIQDNFWAVETSSVESTADEPLELNSIEISSSSSPTRLKNQYHLRPGNFILQRTVAGRPQTQKREVSTNAVSHVEARKELLNVKSEKDQKNAQNTTSRGKFKSRSPQSSDFNNSGSFFYMERTSNHLFPRSVYLVNVVIGILLLIVISWDVLTC</sequence>
<dbReference type="EMBL" id="JAYMYS010000006">
    <property type="protein sequence ID" value="KAK7389722.1"/>
    <property type="molecule type" value="Genomic_DNA"/>
</dbReference>
<evidence type="ECO:0000256" key="7">
    <source>
        <dbReference type="ARBA" id="ARBA00023136"/>
    </source>
</evidence>
<evidence type="ECO:0000259" key="13">
    <source>
        <dbReference type="PROSITE" id="PS51005"/>
    </source>
</evidence>
<accession>A0AAN9S6B0</accession>
<keyword evidence="10" id="KW-0539">Nucleus</keyword>
<feature type="transmembrane region" description="Helical" evidence="12">
    <location>
        <begin position="486"/>
        <end position="506"/>
    </location>
</feature>